<keyword evidence="4" id="KW-1185">Reference proteome</keyword>
<dbReference type="InterPro" id="IPR036163">
    <property type="entry name" value="HMA_dom_sf"/>
</dbReference>
<comment type="caution">
    <text evidence="3">The sequence shown here is derived from an EMBL/GenBank/DDBJ whole genome shotgun (WGS) entry which is preliminary data.</text>
</comment>
<dbReference type="InterPro" id="IPR006121">
    <property type="entry name" value="HMA_dom"/>
</dbReference>
<organism evidence="3 4">
    <name type="scientific">Bizionia hallyeonensis</name>
    <dbReference type="NCBI Taxonomy" id="1123757"/>
    <lineage>
        <taxon>Bacteria</taxon>
        <taxon>Pseudomonadati</taxon>
        <taxon>Bacteroidota</taxon>
        <taxon>Flavobacteriia</taxon>
        <taxon>Flavobacteriales</taxon>
        <taxon>Flavobacteriaceae</taxon>
        <taxon>Bizionia</taxon>
    </lineage>
</organism>
<dbReference type="EMBL" id="JBHSLA010000001">
    <property type="protein sequence ID" value="MFC5193775.1"/>
    <property type="molecule type" value="Genomic_DNA"/>
</dbReference>
<dbReference type="RefSeq" id="WP_376857962.1">
    <property type="nucleotide sequence ID" value="NZ_JBHSLA010000001.1"/>
</dbReference>
<gene>
    <name evidence="3" type="ORF">ACFPH8_00400</name>
</gene>
<sequence length="92" mass="9696">MKTTLEIQNLKCGGCAHTVSTKLADVAGVEHVSVSVESNEVSFDYASEADLVAAKQKLKSLGYPEFDAANSVVTKAKSFISCATGKMANHDT</sequence>
<evidence type="ECO:0000313" key="4">
    <source>
        <dbReference type="Proteomes" id="UP001596162"/>
    </source>
</evidence>
<dbReference type="PROSITE" id="PS50846">
    <property type="entry name" value="HMA_2"/>
    <property type="match status" value="1"/>
</dbReference>
<accession>A0ABW0C2I2</accession>
<dbReference type="Pfam" id="PF00403">
    <property type="entry name" value="HMA"/>
    <property type="match status" value="1"/>
</dbReference>
<dbReference type="CDD" id="cd00371">
    <property type="entry name" value="HMA"/>
    <property type="match status" value="1"/>
</dbReference>
<dbReference type="SUPFAM" id="SSF55008">
    <property type="entry name" value="HMA, heavy metal-associated domain"/>
    <property type="match status" value="1"/>
</dbReference>
<evidence type="ECO:0000256" key="1">
    <source>
        <dbReference type="ARBA" id="ARBA00022723"/>
    </source>
</evidence>
<proteinExistence type="predicted"/>
<dbReference type="Gene3D" id="3.30.70.100">
    <property type="match status" value="1"/>
</dbReference>
<name>A0ABW0C2I2_9FLAO</name>
<feature type="domain" description="HMA" evidence="2">
    <location>
        <begin position="1"/>
        <end position="66"/>
    </location>
</feature>
<evidence type="ECO:0000259" key="2">
    <source>
        <dbReference type="PROSITE" id="PS50846"/>
    </source>
</evidence>
<reference evidence="4" key="1">
    <citation type="journal article" date="2019" name="Int. J. Syst. Evol. Microbiol.">
        <title>The Global Catalogue of Microorganisms (GCM) 10K type strain sequencing project: providing services to taxonomists for standard genome sequencing and annotation.</title>
        <authorList>
            <consortium name="The Broad Institute Genomics Platform"/>
            <consortium name="The Broad Institute Genome Sequencing Center for Infectious Disease"/>
            <person name="Wu L."/>
            <person name="Ma J."/>
        </authorList>
    </citation>
    <scope>NUCLEOTIDE SEQUENCE [LARGE SCALE GENOMIC DNA]</scope>
    <source>
        <strain evidence="4">JCM 17978</strain>
    </source>
</reference>
<dbReference type="PROSITE" id="PS01047">
    <property type="entry name" value="HMA_1"/>
    <property type="match status" value="1"/>
</dbReference>
<dbReference type="Proteomes" id="UP001596162">
    <property type="component" value="Unassembled WGS sequence"/>
</dbReference>
<dbReference type="InterPro" id="IPR017969">
    <property type="entry name" value="Heavy-metal-associated_CS"/>
</dbReference>
<keyword evidence="1" id="KW-0479">Metal-binding</keyword>
<evidence type="ECO:0000313" key="3">
    <source>
        <dbReference type="EMBL" id="MFC5193775.1"/>
    </source>
</evidence>
<protein>
    <submittedName>
        <fullName evidence="3">Heavy-metal-associated domain-containing protein</fullName>
    </submittedName>
</protein>